<keyword evidence="4" id="KW-0418">Kinase</keyword>
<keyword evidence="6" id="KW-0812">Transmembrane</keyword>
<evidence type="ECO:0000256" key="5">
    <source>
        <dbReference type="ARBA" id="ARBA00022840"/>
    </source>
</evidence>
<evidence type="ECO:0000256" key="2">
    <source>
        <dbReference type="ARBA" id="ARBA00022679"/>
    </source>
</evidence>
<proteinExistence type="predicted"/>
<evidence type="ECO:0000256" key="4">
    <source>
        <dbReference type="ARBA" id="ARBA00022777"/>
    </source>
</evidence>
<dbReference type="EMBL" id="RDQH01000337">
    <property type="protein sequence ID" value="RXH83014.1"/>
    <property type="molecule type" value="Genomic_DNA"/>
</dbReference>
<organism evidence="7 8">
    <name type="scientific">Malus domestica</name>
    <name type="common">Apple</name>
    <name type="synonym">Pyrus malus</name>
    <dbReference type="NCBI Taxonomy" id="3750"/>
    <lineage>
        <taxon>Eukaryota</taxon>
        <taxon>Viridiplantae</taxon>
        <taxon>Streptophyta</taxon>
        <taxon>Embryophyta</taxon>
        <taxon>Tracheophyta</taxon>
        <taxon>Spermatophyta</taxon>
        <taxon>Magnoliopsida</taxon>
        <taxon>eudicotyledons</taxon>
        <taxon>Gunneridae</taxon>
        <taxon>Pentapetalae</taxon>
        <taxon>rosids</taxon>
        <taxon>fabids</taxon>
        <taxon>Rosales</taxon>
        <taxon>Rosaceae</taxon>
        <taxon>Amygdaloideae</taxon>
        <taxon>Maleae</taxon>
        <taxon>Malus</taxon>
    </lineage>
</organism>
<dbReference type="GO" id="GO:0005886">
    <property type="term" value="C:plasma membrane"/>
    <property type="evidence" value="ECO:0007669"/>
    <property type="project" value="TreeGrafter"/>
</dbReference>
<evidence type="ECO:0008006" key="9">
    <source>
        <dbReference type="Google" id="ProtNLM"/>
    </source>
</evidence>
<dbReference type="PANTHER" id="PTHR27002:SF181">
    <property type="entry name" value="RECEPTOR-LIKE SERINE_THREONINE-PROTEIN KINASE"/>
    <property type="match status" value="1"/>
</dbReference>
<name>A0A498ILH9_MALDO</name>
<gene>
    <name evidence="7" type="ORF">DVH24_003512</name>
</gene>
<keyword evidence="1" id="KW-0723">Serine/threonine-protein kinase</keyword>
<accession>A0A498ILH9</accession>
<evidence type="ECO:0000256" key="3">
    <source>
        <dbReference type="ARBA" id="ARBA00022741"/>
    </source>
</evidence>
<dbReference type="GO" id="GO:0005524">
    <property type="term" value="F:ATP binding"/>
    <property type="evidence" value="ECO:0007669"/>
    <property type="project" value="UniProtKB-KW"/>
</dbReference>
<dbReference type="GO" id="GO:0004674">
    <property type="term" value="F:protein serine/threonine kinase activity"/>
    <property type="evidence" value="ECO:0007669"/>
    <property type="project" value="UniProtKB-KW"/>
</dbReference>
<keyword evidence="6" id="KW-1133">Transmembrane helix</keyword>
<keyword evidence="3" id="KW-0547">Nucleotide-binding</keyword>
<dbReference type="PANTHER" id="PTHR27002">
    <property type="entry name" value="RECEPTOR-LIKE SERINE/THREONINE-PROTEIN KINASE SD1-8"/>
    <property type="match status" value="1"/>
</dbReference>
<keyword evidence="6" id="KW-0472">Membrane</keyword>
<evidence type="ECO:0000256" key="6">
    <source>
        <dbReference type="SAM" id="Phobius"/>
    </source>
</evidence>
<keyword evidence="2" id="KW-0808">Transferase</keyword>
<evidence type="ECO:0000313" key="8">
    <source>
        <dbReference type="Proteomes" id="UP000290289"/>
    </source>
</evidence>
<keyword evidence="8" id="KW-1185">Reference proteome</keyword>
<dbReference type="Proteomes" id="UP000290289">
    <property type="component" value="Chromosome 11"/>
</dbReference>
<evidence type="ECO:0000256" key="1">
    <source>
        <dbReference type="ARBA" id="ARBA00022527"/>
    </source>
</evidence>
<protein>
    <recommendedName>
        <fullName evidence="9">Serine-threonine/tyrosine-protein kinase catalytic domain-containing protein</fullName>
    </recommendedName>
</protein>
<evidence type="ECO:0000313" key="7">
    <source>
        <dbReference type="EMBL" id="RXH83014.1"/>
    </source>
</evidence>
<dbReference type="Gene3D" id="3.30.200.20">
    <property type="entry name" value="Phosphorylase Kinase, domain 1"/>
    <property type="match status" value="1"/>
</dbReference>
<reference evidence="7 8" key="1">
    <citation type="submission" date="2018-10" db="EMBL/GenBank/DDBJ databases">
        <title>A high-quality apple genome assembly.</title>
        <authorList>
            <person name="Hu J."/>
        </authorList>
    </citation>
    <scope>NUCLEOTIDE SEQUENCE [LARGE SCALE GENOMIC DNA]</scope>
    <source>
        <strain evidence="8">cv. HFTH1</strain>
        <tissue evidence="7">Young leaf</tissue>
    </source>
</reference>
<keyword evidence="5" id="KW-0067">ATP-binding</keyword>
<dbReference type="SUPFAM" id="SSF56112">
    <property type="entry name" value="Protein kinase-like (PK-like)"/>
    <property type="match status" value="1"/>
</dbReference>
<feature type="transmembrane region" description="Helical" evidence="6">
    <location>
        <begin position="30"/>
        <end position="53"/>
    </location>
</feature>
<dbReference type="AlphaFoldDB" id="A0A498ILH9"/>
<sequence>MSAAELGIDLYKTSFLFILLCQENNRKVKIAIIVALGIAIVVFSGVLLVGYFIRQRKRKNEANRNPITKIRERNQDNEGTLRGDMELPLFDPMTGTLVDGQKIAVKRLSRSSGQGLREFINEVILIVCVQGEEKMMLYEYMPDRSLDFCLG</sequence>
<comment type="caution">
    <text evidence="7">The sequence shown here is derived from an EMBL/GenBank/DDBJ whole genome shotgun (WGS) entry which is preliminary data.</text>
</comment>
<dbReference type="InterPro" id="IPR011009">
    <property type="entry name" value="Kinase-like_dom_sf"/>
</dbReference>